<comment type="subunit">
    <text evidence="4">The glycine cleavage system is composed of four proteins: P, T, L and H. In this organism, the P 'protein' is a heterodimer of two subunits.</text>
</comment>
<reference evidence="7" key="1">
    <citation type="submission" date="2016-10" db="EMBL/GenBank/DDBJ databases">
        <authorList>
            <person name="Varghese N."/>
            <person name="Submissions S."/>
        </authorList>
    </citation>
    <scope>NUCLEOTIDE SEQUENCE [LARGE SCALE GENOMIC DNA]</scope>
    <source>
        <strain evidence="7">CGMCC 1.6854</strain>
    </source>
</reference>
<dbReference type="PANTHER" id="PTHR42806">
    <property type="entry name" value="GLYCINE CLEAVAGE SYSTEM P-PROTEIN"/>
    <property type="match status" value="1"/>
</dbReference>
<evidence type="ECO:0000313" key="6">
    <source>
        <dbReference type="EMBL" id="SDM81029.1"/>
    </source>
</evidence>
<evidence type="ECO:0000256" key="1">
    <source>
        <dbReference type="ARBA" id="ARBA00003788"/>
    </source>
</evidence>
<dbReference type="InterPro" id="IPR023010">
    <property type="entry name" value="GcvPA"/>
</dbReference>
<evidence type="ECO:0000313" key="7">
    <source>
        <dbReference type="Proteomes" id="UP000199544"/>
    </source>
</evidence>
<evidence type="ECO:0000256" key="3">
    <source>
        <dbReference type="ARBA" id="ARBA00049026"/>
    </source>
</evidence>
<dbReference type="SUPFAM" id="SSF53383">
    <property type="entry name" value="PLP-dependent transferases"/>
    <property type="match status" value="1"/>
</dbReference>
<dbReference type="InterPro" id="IPR020581">
    <property type="entry name" value="GDC_P"/>
</dbReference>
<dbReference type="OrthoDB" id="9771867at2"/>
<dbReference type="Proteomes" id="UP000199544">
    <property type="component" value="Unassembled WGS sequence"/>
</dbReference>
<dbReference type="InterPro" id="IPR015422">
    <property type="entry name" value="PyrdxlP-dep_Trfase_small"/>
</dbReference>
<dbReference type="Gene3D" id="3.40.640.10">
    <property type="entry name" value="Type I PLP-dependent aspartate aminotransferase-like (Major domain)"/>
    <property type="match status" value="1"/>
</dbReference>
<dbReference type="GO" id="GO:0009116">
    <property type="term" value="P:nucleoside metabolic process"/>
    <property type="evidence" value="ECO:0007669"/>
    <property type="project" value="InterPro"/>
</dbReference>
<dbReference type="STRING" id="459525.SAMN04488137_2027"/>
<dbReference type="AlphaFoldDB" id="A0A1G9W998"/>
<sequence>MTFRYLPMTEQDKKEMMEAAGISSTEELFKDIPENVRFKGDLQIEPALPEPELVKYMTALSQKNINTKDYTSFLGAGVYDHYTPSIVNHVTLRSEFYTAYTPYQPEISQGELQAIFEFQTMICELTGMDVANSSMYDGGTAFAEAALLSAGQTKRKKIIVSKSVHPESLAVLQTYANGQRLEVVEVGTKDGLTNLEELKSAVDEETACVLVQYPNFFGNVEPLKEIEEIVHSQKAMFVVSSNPLSLGVLTPPGKFGADIVVGDAQVFGIPQGFGGPHCGYFAVTKKLMRKVPGRLVGQTVDENGKRGFVLTLQAREQHIRRDKATSNICSNQALNALAASVAMTALGKQGIKEIAVQNIQKAHYAKNILSEKGFSIPYKAPFFNEFVVKLNGPVKKINKKLLEHGMIGGYDLGRDFPELENHMLIAVTELRTKSEIDKMANVLEGL</sequence>
<dbReference type="NCBIfam" id="NF001696">
    <property type="entry name" value="PRK00451.1"/>
    <property type="match status" value="1"/>
</dbReference>
<comment type="catalytic activity">
    <reaction evidence="3 4">
        <text>N(6)-[(R)-lipoyl]-L-lysyl-[glycine-cleavage complex H protein] + glycine + H(+) = N(6)-[(R)-S(8)-aminomethyldihydrolipoyl]-L-lysyl-[glycine-cleavage complex H protein] + CO2</text>
        <dbReference type="Rhea" id="RHEA:24304"/>
        <dbReference type="Rhea" id="RHEA-COMP:10494"/>
        <dbReference type="Rhea" id="RHEA-COMP:10495"/>
        <dbReference type="ChEBI" id="CHEBI:15378"/>
        <dbReference type="ChEBI" id="CHEBI:16526"/>
        <dbReference type="ChEBI" id="CHEBI:57305"/>
        <dbReference type="ChEBI" id="CHEBI:83099"/>
        <dbReference type="ChEBI" id="CHEBI:83143"/>
        <dbReference type="EC" id="1.4.4.2"/>
    </reaction>
</comment>
<keyword evidence="2 4" id="KW-0560">Oxidoreductase</keyword>
<dbReference type="Gene3D" id="3.90.1150.10">
    <property type="entry name" value="Aspartate Aminotransferase, domain 1"/>
    <property type="match status" value="1"/>
</dbReference>
<feature type="domain" description="Glycine cleavage system P-protein N-terminal" evidence="5">
    <location>
        <begin position="4"/>
        <end position="443"/>
    </location>
</feature>
<dbReference type="Pfam" id="PF02347">
    <property type="entry name" value="GDC-P"/>
    <property type="match status" value="1"/>
</dbReference>
<dbReference type="RefSeq" id="WP_090234306.1">
    <property type="nucleotide sequence ID" value="NZ_FNHW01000001.1"/>
</dbReference>
<evidence type="ECO:0000259" key="5">
    <source>
        <dbReference type="Pfam" id="PF02347"/>
    </source>
</evidence>
<dbReference type="InterPro" id="IPR015421">
    <property type="entry name" value="PyrdxlP-dep_Trfase_major"/>
</dbReference>
<dbReference type="GO" id="GO:0019464">
    <property type="term" value="P:glycine decarboxylation via glycine cleavage system"/>
    <property type="evidence" value="ECO:0007669"/>
    <property type="project" value="UniProtKB-UniRule"/>
</dbReference>
<dbReference type="PIRSF" id="PIRSF006815">
    <property type="entry name" value="GcvPA"/>
    <property type="match status" value="1"/>
</dbReference>
<name>A0A1G9W998_9BACL</name>
<dbReference type="FunFam" id="3.40.640.10:FF:000113">
    <property type="entry name" value="Probable glycine dehydrogenase (decarboxylating) subunit 1"/>
    <property type="match status" value="1"/>
</dbReference>
<dbReference type="InterPro" id="IPR049315">
    <property type="entry name" value="GDC-P_N"/>
</dbReference>
<accession>A0A1G9W998</accession>
<protein>
    <recommendedName>
        <fullName evidence="4">Probable glycine dehydrogenase (decarboxylating) subunit 1</fullName>
        <ecNumber evidence="4">1.4.4.2</ecNumber>
    </recommendedName>
    <alternativeName>
        <fullName evidence="4">Glycine cleavage system P-protein subunit 1</fullName>
    </alternativeName>
    <alternativeName>
        <fullName evidence="4">Glycine decarboxylase subunit 1</fullName>
    </alternativeName>
    <alternativeName>
        <fullName evidence="4">Glycine dehydrogenase (aminomethyl-transferring) subunit 1</fullName>
    </alternativeName>
</protein>
<evidence type="ECO:0000256" key="4">
    <source>
        <dbReference type="HAMAP-Rule" id="MF_00712"/>
    </source>
</evidence>
<dbReference type="GO" id="GO:0004375">
    <property type="term" value="F:glycine dehydrogenase (decarboxylating) activity"/>
    <property type="evidence" value="ECO:0007669"/>
    <property type="project" value="UniProtKB-EC"/>
</dbReference>
<dbReference type="EMBL" id="FNHW01000001">
    <property type="protein sequence ID" value="SDM81029.1"/>
    <property type="molecule type" value="Genomic_DNA"/>
</dbReference>
<evidence type="ECO:0000256" key="2">
    <source>
        <dbReference type="ARBA" id="ARBA00023002"/>
    </source>
</evidence>
<dbReference type="EC" id="1.4.4.2" evidence="4"/>
<dbReference type="CDD" id="cd00613">
    <property type="entry name" value="GDC-P"/>
    <property type="match status" value="1"/>
</dbReference>
<dbReference type="HAMAP" id="MF_00712">
    <property type="entry name" value="GcvPA"/>
    <property type="match status" value="1"/>
</dbReference>
<comment type="function">
    <text evidence="1 4">The glycine cleavage system catalyzes the degradation of glycine. The P protein binds the alpha-amino group of glycine through its pyridoxal phosphate cofactor; CO(2) is released and the remaining methylamine moiety is then transferred to the lipoamide cofactor of the H protein.</text>
</comment>
<gene>
    <name evidence="4" type="primary">gcvPA</name>
    <name evidence="6" type="ORF">SAMN04488137_2027</name>
</gene>
<organism evidence="6 7">
    <name type="scientific">Fictibacillus solisalsi</name>
    <dbReference type="NCBI Taxonomy" id="459525"/>
    <lineage>
        <taxon>Bacteria</taxon>
        <taxon>Bacillati</taxon>
        <taxon>Bacillota</taxon>
        <taxon>Bacilli</taxon>
        <taxon>Bacillales</taxon>
        <taxon>Fictibacillaceae</taxon>
        <taxon>Fictibacillus</taxon>
    </lineage>
</organism>
<dbReference type="PANTHER" id="PTHR42806:SF1">
    <property type="entry name" value="GLYCINE DEHYDROGENASE (DECARBOXYLATING)"/>
    <property type="match status" value="1"/>
</dbReference>
<proteinExistence type="inferred from homology"/>
<keyword evidence="7" id="KW-1185">Reference proteome</keyword>
<comment type="similarity">
    <text evidence="4">Belongs to the GcvP family. N-terminal subunit subfamily.</text>
</comment>
<dbReference type="InterPro" id="IPR015424">
    <property type="entry name" value="PyrdxlP-dep_Trfase"/>
</dbReference>